<dbReference type="EMBL" id="DSBX01000195">
    <property type="protein sequence ID" value="HDQ99633.1"/>
    <property type="molecule type" value="Genomic_DNA"/>
</dbReference>
<sequence>MDIALVLAGGLLLLPFLILLMLAQLASHGRPALFRQERVGLGERTFQMLKFRSMRNGPGSDAERLTRFGRFLRRFSLDELPQLINVLRGEMSLVGPRPTKPEYIPKMTRRQRQRHLVPQGITCITQVSGRNELSWEDKFRLDVEYVERRSLGLDAALLWRTLGVVLSGRGVAAPGAATGRRFAGTPPAASRGGAW</sequence>
<dbReference type="GO" id="GO:0016780">
    <property type="term" value="F:phosphotransferase activity, for other substituted phosphate groups"/>
    <property type="evidence" value="ECO:0007669"/>
    <property type="project" value="TreeGrafter"/>
</dbReference>
<evidence type="ECO:0000256" key="1">
    <source>
        <dbReference type="ARBA" id="ARBA00006464"/>
    </source>
</evidence>
<accession>A0A7V0T641</accession>
<dbReference type="Pfam" id="PF02397">
    <property type="entry name" value="Bac_transf"/>
    <property type="match status" value="1"/>
</dbReference>
<evidence type="ECO:0000256" key="2">
    <source>
        <dbReference type="SAM" id="MobiDB-lite"/>
    </source>
</evidence>
<dbReference type="Proteomes" id="UP000885672">
    <property type="component" value="Unassembled WGS sequence"/>
</dbReference>
<dbReference type="PANTHER" id="PTHR30576:SF0">
    <property type="entry name" value="UNDECAPRENYL-PHOSPHATE N-ACETYLGALACTOSAMINYL 1-PHOSPHATE TRANSFERASE-RELATED"/>
    <property type="match status" value="1"/>
</dbReference>
<keyword evidence="4" id="KW-0808">Transferase</keyword>
<protein>
    <submittedName>
        <fullName evidence="4">Sugar transferase</fullName>
    </submittedName>
</protein>
<evidence type="ECO:0000313" key="4">
    <source>
        <dbReference type="EMBL" id="HDQ99633.1"/>
    </source>
</evidence>
<gene>
    <name evidence="4" type="ORF">ENN51_05035</name>
</gene>
<dbReference type="AlphaFoldDB" id="A0A7V0T641"/>
<feature type="domain" description="Bacterial sugar transferase" evidence="3">
    <location>
        <begin position="1"/>
        <end position="166"/>
    </location>
</feature>
<reference evidence="4" key="1">
    <citation type="journal article" date="2020" name="mSystems">
        <title>Genome- and Community-Level Interaction Insights into Carbon Utilization and Element Cycling Functions of Hydrothermarchaeota in Hydrothermal Sediment.</title>
        <authorList>
            <person name="Zhou Z."/>
            <person name="Liu Y."/>
            <person name="Xu W."/>
            <person name="Pan J."/>
            <person name="Luo Z.H."/>
            <person name="Li M."/>
        </authorList>
    </citation>
    <scope>NUCLEOTIDE SEQUENCE [LARGE SCALE GENOMIC DNA]</scope>
    <source>
        <strain evidence="4">SpSt-1182</strain>
    </source>
</reference>
<feature type="region of interest" description="Disordered" evidence="2">
    <location>
        <begin position="176"/>
        <end position="195"/>
    </location>
</feature>
<proteinExistence type="inferred from homology"/>
<comment type="caution">
    <text evidence="4">The sequence shown here is derived from an EMBL/GenBank/DDBJ whole genome shotgun (WGS) entry which is preliminary data.</text>
</comment>
<organism evidence="4">
    <name type="scientific">candidate division WOR-3 bacterium</name>
    <dbReference type="NCBI Taxonomy" id="2052148"/>
    <lineage>
        <taxon>Bacteria</taxon>
        <taxon>Bacteria division WOR-3</taxon>
    </lineage>
</organism>
<dbReference type="InterPro" id="IPR003362">
    <property type="entry name" value="Bact_transf"/>
</dbReference>
<dbReference type="PANTHER" id="PTHR30576">
    <property type="entry name" value="COLANIC BIOSYNTHESIS UDP-GLUCOSE LIPID CARRIER TRANSFERASE"/>
    <property type="match status" value="1"/>
</dbReference>
<name>A0A7V0T641_UNCW3</name>
<evidence type="ECO:0000259" key="3">
    <source>
        <dbReference type="Pfam" id="PF02397"/>
    </source>
</evidence>
<comment type="similarity">
    <text evidence="1">Belongs to the bacterial sugar transferase family.</text>
</comment>